<keyword evidence="9" id="KW-1185">Reference proteome</keyword>
<protein>
    <submittedName>
        <fullName evidence="8">Homeodomain-like protein</fullName>
    </submittedName>
</protein>
<name>A0A397SX55_9GLOM</name>
<dbReference type="PANTHER" id="PTHR46621:SF1">
    <property type="entry name" value="SNRNA-ACTIVATING PROTEIN COMPLEX SUBUNIT 4"/>
    <property type="match status" value="1"/>
</dbReference>
<dbReference type="CDD" id="cd00167">
    <property type="entry name" value="SANT"/>
    <property type="match status" value="1"/>
</dbReference>
<dbReference type="GO" id="GO:0042795">
    <property type="term" value="P:snRNA transcription by RNA polymerase II"/>
    <property type="evidence" value="ECO:0007669"/>
    <property type="project" value="TreeGrafter"/>
</dbReference>
<evidence type="ECO:0000256" key="1">
    <source>
        <dbReference type="ARBA" id="ARBA00023015"/>
    </source>
</evidence>
<sequence>NWTKEEDNILLEKVNEYGIGNWTKISKYLPTKFVSQISYRYKSLFPFKKGNWSKDDDQYLLYLVENFGKNWLIFSQIFNRSYYSILYRYNYL</sequence>
<dbReference type="PROSITE" id="PS51294">
    <property type="entry name" value="HTH_MYB"/>
    <property type="match status" value="1"/>
</dbReference>
<comment type="caution">
    <text evidence="8">The sequence shown here is derived from an EMBL/GenBank/DDBJ whole genome shotgun (WGS) entry which is preliminary data.</text>
</comment>
<evidence type="ECO:0000313" key="9">
    <source>
        <dbReference type="Proteomes" id="UP000265703"/>
    </source>
</evidence>
<feature type="domain" description="SANT" evidence="6">
    <location>
        <begin position="1"/>
        <end position="51"/>
    </location>
</feature>
<keyword evidence="4" id="KW-0539">Nucleus</keyword>
<keyword evidence="8" id="KW-0371">Homeobox</keyword>
<dbReference type="STRING" id="658196.A0A397SX55"/>
<dbReference type="PANTHER" id="PTHR46621">
    <property type="entry name" value="SNRNA-ACTIVATING PROTEIN COMPLEX SUBUNIT 4"/>
    <property type="match status" value="1"/>
</dbReference>
<keyword evidence="3" id="KW-0804">Transcription</keyword>
<dbReference type="InterPro" id="IPR051575">
    <property type="entry name" value="Myb-like_DNA-bd"/>
</dbReference>
<keyword evidence="1" id="KW-0805">Transcription regulation</keyword>
<accession>A0A397SX55</accession>
<dbReference type="GO" id="GO:0042796">
    <property type="term" value="P:snRNA transcription by RNA polymerase III"/>
    <property type="evidence" value="ECO:0007669"/>
    <property type="project" value="TreeGrafter"/>
</dbReference>
<feature type="domain" description="Myb-like" evidence="5">
    <location>
        <begin position="48"/>
        <end position="92"/>
    </location>
</feature>
<dbReference type="GO" id="GO:0000978">
    <property type="term" value="F:RNA polymerase II cis-regulatory region sequence-specific DNA binding"/>
    <property type="evidence" value="ECO:0007669"/>
    <property type="project" value="TreeGrafter"/>
</dbReference>
<evidence type="ECO:0000313" key="8">
    <source>
        <dbReference type="EMBL" id="RIA87481.1"/>
    </source>
</evidence>
<dbReference type="InterPro" id="IPR017884">
    <property type="entry name" value="SANT_dom"/>
</dbReference>
<proteinExistence type="predicted"/>
<dbReference type="InterPro" id="IPR017930">
    <property type="entry name" value="Myb_dom"/>
</dbReference>
<organism evidence="8 9">
    <name type="scientific">Glomus cerebriforme</name>
    <dbReference type="NCBI Taxonomy" id="658196"/>
    <lineage>
        <taxon>Eukaryota</taxon>
        <taxon>Fungi</taxon>
        <taxon>Fungi incertae sedis</taxon>
        <taxon>Mucoromycota</taxon>
        <taxon>Glomeromycotina</taxon>
        <taxon>Glomeromycetes</taxon>
        <taxon>Glomerales</taxon>
        <taxon>Glomeraceae</taxon>
        <taxon>Glomus</taxon>
    </lineage>
</organism>
<reference evidence="8 9" key="1">
    <citation type="submission" date="2018-06" db="EMBL/GenBank/DDBJ databases">
        <title>Comparative genomics reveals the genomic features of Rhizophagus irregularis, R. cerebriforme, R. diaphanum and Gigaspora rosea, and their symbiotic lifestyle signature.</title>
        <authorList>
            <person name="Morin E."/>
            <person name="San Clemente H."/>
            <person name="Chen E.C.H."/>
            <person name="De La Providencia I."/>
            <person name="Hainaut M."/>
            <person name="Kuo A."/>
            <person name="Kohler A."/>
            <person name="Murat C."/>
            <person name="Tang N."/>
            <person name="Roy S."/>
            <person name="Loubradou J."/>
            <person name="Henrissat B."/>
            <person name="Grigoriev I.V."/>
            <person name="Corradi N."/>
            <person name="Roux C."/>
            <person name="Martin F.M."/>
        </authorList>
    </citation>
    <scope>NUCLEOTIDE SEQUENCE [LARGE SCALE GENOMIC DNA]</scope>
    <source>
        <strain evidence="8 9">DAOM 227022</strain>
    </source>
</reference>
<evidence type="ECO:0000259" key="6">
    <source>
        <dbReference type="PROSITE" id="PS51293"/>
    </source>
</evidence>
<feature type="domain" description="Myb-like" evidence="5">
    <location>
        <begin position="1"/>
        <end position="45"/>
    </location>
</feature>
<feature type="domain" description="HTH myb-type" evidence="7">
    <location>
        <begin position="1"/>
        <end position="49"/>
    </location>
</feature>
<dbReference type="PROSITE" id="PS50090">
    <property type="entry name" value="MYB_LIKE"/>
    <property type="match status" value="2"/>
</dbReference>
<gene>
    <name evidence="8" type="ORF">C1645_662391</name>
</gene>
<dbReference type="Gene3D" id="1.10.10.60">
    <property type="entry name" value="Homeodomain-like"/>
    <property type="match status" value="2"/>
</dbReference>
<dbReference type="Pfam" id="PF13921">
    <property type="entry name" value="Myb_DNA-bind_6"/>
    <property type="match status" value="1"/>
</dbReference>
<feature type="non-terminal residue" evidence="8">
    <location>
        <position position="1"/>
    </location>
</feature>
<dbReference type="Pfam" id="PF00249">
    <property type="entry name" value="Myb_DNA-binding"/>
    <property type="match status" value="1"/>
</dbReference>
<dbReference type="PROSITE" id="PS51293">
    <property type="entry name" value="SANT"/>
    <property type="match status" value="1"/>
</dbReference>
<dbReference type="SUPFAM" id="SSF46689">
    <property type="entry name" value="Homeodomain-like"/>
    <property type="match status" value="1"/>
</dbReference>
<feature type="non-terminal residue" evidence="8">
    <location>
        <position position="92"/>
    </location>
</feature>
<dbReference type="AlphaFoldDB" id="A0A397SX55"/>
<evidence type="ECO:0000256" key="2">
    <source>
        <dbReference type="ARBA" id="ARBA00023125"/>
    </source>
</evidence>
<dbReference type="Proteomes" id="UP000265703">
    <property type="component" value="Unassembled WGS sequence"/>
</dbReference>
<dbReference type="OrthoDB" id="2143914at2759"/>
<dbReference type="InterPro" id="IPR009057">
    <property type="entry name" value="Homeodomain-like_sf"/>
</dbReference>
<dbReference type="SMART" id="SM00717">
    <property type="entry name" value="SANT"/>
    <property type="match status" value="2"/>
</dbReference>
<dbReference type="EMBL" id="QKYT01000306">
    <property type="protein sequence ID" value="RIA87481.1"/>
    <property type="molecule type" value="Genomic_DNA"/>
</dbReference>
<evidence type="ECO:0000259" key="7">
    <source>
        <dbReference type="PROSITE" id="PS51294"/>
    </source>
</evidence>
<evidence type="ECO:0000256" key="4">
    <source>
        <dbReference type="ARBA" id="ARBA00023242"/>
    </source>
</evidence>
<dbReference type="GO" id="GO:0019185">
    <property type="term" value="C:snRNA-activating protein complex"/>
    <property type="evidence" value="ECO:0007669"/>
    <property type="project" value="TreeGrafter"/>
</dbReference>
<evidence type="ECO:0000259" key="5">
    <source>
        <dbReference type="PROSITE" id="PS50090"/>
    </source>
</evidence>
<evidence type="ECO:0000256" key="3">
    <source>
        <dbReference type="ARBA" id="ARBA00023163"/>
    </source>
</evidence>
<dbReference type="InterPro" id="IPR001005">
    <property type="entry name" value="SANT/Myb"/>
</dbReference>
<keyword evidence="2 8" id="KW-0238">DNA-binding</keyword>
<dbReference type="GO" id="GO:0001006">
    <property type="term" value="F:RNA polymerase III type 3 promoter sequence-specific DNA binding"/>
    <property type="evidence" value="ECO:0007669"/>
    <property type="project" value="TreeGrafter"/>
</dbReference>